<feature type="transmembrane region" description="Helical" evidence="9">
    <location>
        <begin position="12"/>
        <end position="31"/>
    </location>
</feature>
<dbReference type="EMBL" id="JAATVY010000008">
    <property type="protein sequence ID" value="NJC70784.1"/>
    <property type="molecule type" value="Genomic_DNA"/>
</dbReference>
<comment type="caution">
    <text evidence="10">The sequence shown here is derived from an EMBL/GenBank/DDBJ whole genome shotgun (WGS) entry which is preliminary data.</text>
</comment>
<evidence type="ECO:0000256" key="9">
    <source>
        <dbReference type="SAM" id="Phobius"/>
    </source>
</evidence>
<evidence type="ECO:0000256" key="3">
    <source>
        <dbReference type="ARBA" id="ARBA00022679"/>
    </source>
</evidence>
<comment type="subcellular location">
    <subcellularLocation>
        <location evidence="1">Membrane</location>
        <topology evidence="1">Multi-pass membrane protein</topology>
    </subcellularLocation>
</comment>
<sequence>MSDVSVSDRLRVSRYLGLFGAVVLAVAAYLGGALPDSDLRTNIPRILARPLGPYSLAAWLVGTALMVAAWLLAGRAGHLTPRWVFTTAAIWALPFALAPPMGSRDVYAYACQGAVYDGGLDPYQFGASALPCPWLNTMSYVWRSTPAPYGPASLAITGGAVRVAAGNLWVAILLLRLAAIAGVCLTAVFVRRLAAACGVDEGRATWLALASPIIGVNLVSAAHNDGLMVGLCLAGLFFAVRRRPLASGVLLGLAVAVKATAGVALPFAVLAVVRPDRSLRRLLPATAWVVAGGAVAYGAASLATGLGFGWISALKYSSQTVQWTSLPTGVGMAVGYIGQLFGATAHLTHQTVGAARNVGMAVLAVALVAIWWRARGHDARRTVGYAGVALVAVTALSPVFFPWYWMLPIAVLAAAGFPGRWPIAVTAVAAFLVLPDGYSIARPTAAPGSLAVLAATIGALGWAAWRYLPHRAPVPAGAPTSGAPFGADLPQGDLEPTDGR</sequence>
<feature type="transmembrane region" description="Helical" evidence="9">
    <location>
        <begin position="354"/>
        <end position="372"/>
    </location>
</feature>
<evidence type="ECO:0000256" key="1">
    <source>
        <dbReference type="ARBA" id="ARBA00004141"/>
    </source>
</evidence>
<keyword evidence="4 9" id="KW-0812">Transmembrane</keyword>
<feature type="region of interest" description="Disordered" evidence="8">
    <location>
        <begin position="480"/>
        <end position="500"/>
    </location>
</feature>
<protein>
    <submittedName>
        <fullName evidence="10">Polyprenol phosphomannose-dependent alpha 1,6 mannosyltransferase MptB</fullName>
    </submittedName>
</protein>
<keyword evidence="2 10" id="KW-0328">Glycosyltransferase</keyword>
<name>A0ABX0XXK8_9ACTN</name>
<comment type="similarity">
    <text evidence="7">Belongs to the MptA/B family.</text>
</comment>
<feature type="transmembrane region" description="Helical" evidence="9">
    <location>
        <begin position="384"/>
        <end position="405"/>
    </location>
</feature>
<evidence type="ECO:0000256" key="2">
    <source>
        <dbReference type="ARBA" id="ARBA00022676"/>
    </source>
</evidence>
<dbReference type="GO" id="GO:0016757">
    <property type="term" value="F:glycosyltransferase activity"/>
    <property type="evidence" value="ECO:0007669"/>
    <property type="project" value="UniProtKB-KW"/>
</dbReference>
<evidence type="ECO:0000256" key="5">
    <source>
        <dbReference type="ARBA" id="ARBA00022989"/>
    </source>
</evidence>
<evidence type="ECO:0000256" key="4">
    <source>
        <dbReference type="ARBA" id="ARBA00022692"/>
    </source>
</evidence>
<proteinExistence type="inferred from homology"/>
<keyword evidence="3" id="KW-0808">Transferase</keyword>
<dbReference type="RefSeq" id="WP_167925691.1">
    <property type="nucleotide sequence ID" value="NZ_JAATVY010000008.1"/>
</dbReference>
<evidence type="ECO:0000256" key="8">
    <source>
        <dbReference type="SAM" id="MobiDB-lite"/>
    </source>
</evidence>
<organism evidence="10 11">
    <name type="scientific">Planosporangium thailandense</name>
    <dbReference type="NCBI Taxonomy" id="765197"/>
    <lineage>
        <taxon>Bacteria</taxon>
        <taxon>Bacillati</taxon>
        <taxon>Actinomycetota</taxon>
        <taxon>Actinomycetes</taxon>
        <taxon>Micromonosporales</taxon>
        <taxon>Micromonosporaceae</taxon>
        <taxon>Planosporangium</taxon>
    </lineage>
</organism>
<feature type="transmembrane region" description="Helical" evidence="9">
    <location>
        <begin position="323"/>
        <end position="342"/>
    </location>
</feature>
<feature type="transmembrane region" description="Helical" evidence="9">
    <location>
        <begin position="168"/>
        <end position="190"/>
    </location>
</feature>
<feature type="transmembrane region" description="Helical" evidence="9">
    <location>
        <begin position="79"/>
        <end position="97"/>
    </location>
</feature>
<gene>
    <name evidence="10" type="primary">mptB</name>
    <name evidence="10" type="ORF">HC031_13815</name>
</gene>
<dbReference type="NCBIfam" id="NF038066">
    <property type="entry name" value="MptB"/>
    <property type="match status" value="1"/>
</dbReference>
<feature type="transmembrane region" description="Helical" evidence="9">
    <location>
        <begin position="249"/>
        <end position="273"/>
    </location>
</feature>
<accession>A0ABX0XXK8</accession>
<evidence type="ECO:0000256" key="7">
    <source>
        <dbReference type="ARBA" id="ARBA00043987"/>
    </source>
</evidence>
<keyword evidence="5 9" id="KW-1133">Transmembrane helix</keyword>
<dbReference type="Proteomes" id="UP000722989">
    <property type="component" value="Unassembled WGS sequence"/>
</dbReference>
<dbReference type="InterPro" id="IPR049829">
    <property type="entry name" value="MptA/B-like"/>
</dbReference>
<feature type="transmembrane region" description="Helical" evidence="9">
    <location>
        <begin position="446"/>
        <end position="465"/>
    </location>
</feature>
<keyword evidence="11" id="KW-1185">Reference proteome</keyword>
<dbReference type="Pfam" id="PF26314">
    <property type="entry name" value="MptA_B_family"/>
    <property type="match status" value="1"/>
</dbReference>
<evidence type="ECO:0000313" key="11">
    <source>
        <dbReference type="Proteomes" id="UP000722989"/>
    </source>
</evidence>
<evidence type="ECO:0000313" key="10">
    <source>
        <dbReference type="EMBL" id="NJC70784.1"/>
    </source>
</evidence>
<feature type="transmembrane region" description="Helical" evidence="9">
    <location>
        <begin position="285"/>
        <end position="311"/>
    </location>
</feature>
<keyword evidence="6 9" id="KW-0472">Membrane</keyword>
<evidence type="ECO:0000256" key="6">
    <source>
        <dbReference type="ARBA" id="ARBA00023136"/>
    </source>
</evidence>
<reference evidence="10 11" key="1">
    <citation type="submission" date="2020-03" db="EMBL/GenBank/DDBJ databases">
        <title>WGS of the type strain of Planosporangium spp.</title>
        <authorList>
            <person name="Thawai C."/>
        </authorList>
    </citation>
    <scope>NUCLEOTIDE SEQUENCE [LARGE SCALE GENOMIC DNA]</scope>
    <source>
        <strain evidence="10 11">TBRC 5610</strain>
    </source>
</reference>
<feature type="transmembrane region" description="Helical" evidence="9">
    <location>
        <begin position="411"/>
        <end position="434"/>
    </location>
</feature>
<feature type="transmembrane region" description="Helical" evidence="9">
    <location>
        <begin position="51"/>
        <end position="72"/>
    </location>
</feature>